<dbReference type="RefSeq" id="WP_011387522.1">
    <property type="nucleotide sequence ID" value="NZ_JFDO01000026.1"/>
</dbReference>
<dbReference type="NCBIfam" id="TIGR01066">
    <property type="entry name" value="rplM_bact"/>
    <property type="match status" value="1"/>
</dbReference>
<dbReference type="EMBL" id="JFDO01000026">
    <property type="protein sequence ID" value="KEZ18165.1"/>
    <property type="molecule type" value="Genomic_DNA"/>
</dbReference>
<dbReference type="GO" id="GO:0006412">
    <property type="term" value="P:translation"/>
    <property type="evidence" value="ECO:0007669"/>
    <property type="project" value="UniProtKB-UniRule"/>
</dbReference>
<protein>
    <recommendedName>
        <fullName evidence="4">Large ribosomal subunit protein uL13</fullName>
    </recommendedName>
</protein>
<proteinExistence type="inferred from homology"/>
<reference evidence="5 6" key="1">
    <citation type="submission" date="2014-02" db="EMBL/GenBank/DDBJ databases">
        <title>Genome sequence of Mycoplasma capricolum subsp. capricolum strain 14232.</title>
        <authorList>
            <person name="Sirand-Pugnet P."/>
            <person name="Breton M."/>
            <person name="Dordet-Frisoni E."/>
            <person name="Baranowski E."/>
            <person name="Barre A."/>
            <person name="Couture C."/>
            <person name="Dupuy V."/>
            <person name="Gaurivaud P."/>
            <person name="Jacob D."/>
            <person name="Lemaitre C."/>
            <person name="Manso-Silvan L."/>
            <person name="Nikolski M."/>
            <person name="Nouvel L.-X."/>
            <person name="Poumarat F."/>
            <person name="Tardy F."/>
            <person name="Thebault P."/>
            <person name="Theil S."/>
            <person name="Citti C."/>
            <person name="Thiaucourt F."/>
            <person name="Blanchard A."/>
        </authorList>
    </citation>
    <scope>NUCLEOTIDE SEQUENCE [LARGE SCALE GENOMIC DNA]</scope>
    <source>
        <strain evidence="5 6">14232</strain>
    </source>
</reference>
<dbReference type="PANTHER" id="PTHR11545:SF2">
    <property type="entry name" value="LARGE RIBOSOMAL SUBUNIT PROTEIN UL13M"/>
    <property type="match status" value="1"/>
</dbReference>
<dbReference type="InterPro" id="IPR005823">
    <property type="entry name" value="Ribosomal_uL13_bac-type"/>
</dbReference>
<evidence type="ECO:0000256" key="4">
    <source>
        <dbReference type="HAMAP-Rule" id="MF_01366"/>
    </source>
</evidence>
<evidence type="ECO:0000313" key="5">
    <source>
        <dbReference type="EMBL" id="KEZ18165.1"/>
    </source>
</evidence>
<dbReference type="GeneID" id="23778382"/>
<comment type="subunit">
    <text evidence="4">Part of the 50S ribosomal subunit.</text>
</comment>
<evidence type="ECO:0000313" key="6">
    <source>
        <dbReference type="Proteomes" id="UP000028533"/>
    </source>
</evidence>
<dbReference type="Proteomes" id="UP000028533">
    <property type="component" value="Unassembled WGS sequence"/>
</dbReference>
<keyword evidence="3 4" id="KW-0687">Ribonucleoprotein</keyword>
<gene>
    <name evidence="4 5" type="primary">rplM</name>
    <name evidence="5" type="ORF">MCAPa_6180</name>
</gene>
<comment type="function">
    <text evidence="4">This protein is one of the early assembly proteins of the 50S ribosomal subunit, although it is not seen to bind rRNA by itself. It is important during the early stages of 50S assembly.</text>
</comment>
<comment type="caution">
    <text evidence="5">The sequence shown here is derived from an EMBL/GenBank/DDBJ whole genome shotgun (WGS) entry which is preliminary data.</text>
</comment>
<dbReference type="GO" id="GO:0003729">
    <property type="term" value="F:mRNA binding"/>
    <property type="evidence" value="ECO:0007669"/>
    <property type="project" value="TreeGrafter"/>
</dbReference>
<dbReference type="AlphaFoldDB" id="A0A084EJM3"/>
<dbReference type="InterPro" id="IPR036899">
    <property type="entry name" value="Ribosomal_uL13_sf"/>
</dbReference>
<dbReference type="PIRSF" id="PIRSF002181">
    <property type="entry name" value="Ribosomal_L13"/>
    <property type="match status" value="1"/>
</dbReference>
<dbReference type="SMR" id="A0A084EJM3"/>
<organism evidence="5 6">
    <name type="scientific">Mycoplasma capricolum subsp. capricolum 14232</name>
    <dbReference type="NCBI Taxonomy" id="1188238"/>
    <lineage>
        <taxon>Bacteria</taxon>
        <taxon>Bacillati</taxon>
        <taxon>Mycoplasmatota</taxon>
        <taxon>Mollicutes</taxon>
        <taxon>Mycoplasmataceae</taxon>
        <taxon>Mycoplasma</taxon>
    </lineage>
</organism>
<name>A0A084EJM3_MYCCA</name>
<dbReference type="SUPFAM" id="SSF52161">
    <property type="entry name" value="Ribosomal protein L13"/>
    <property type="match status" value="1"/>
</dbReference>
<accession>A0A084EJM3</accession>
<dbReference type="GO" id="GO:0017148">
    <property type="term" value="P:negative regulation of translation"/>
    <property type="evidence" value="ECO:0007669"/>
    <property type="project" value="TreeGrafter"/>
</dbReference>
<dbReference type="Pfam" id="PF00572">
    <property type="entry name" value="Ribosomal_L13"/>
    <property type="match status" value="1"/>
</dbReference>
<dbReference type="HAMAP" id="MF_01366">
    <property type="entry name" value="Ribosomal_uL13"/>
    <property type="match status" value="1"/>
</dbReference>
<evidence type="ECO:0000256" key="1">
    <source>
        <dbReference type="ARBA" id="ARBA00006227"/>
    </source>
</evidence>
<sequence length="151" mass="17142">MKQTTMISAKNINKKWYIVDAENKTVGRLATQVALVLRGKHKVDFTPHINNGDHVIVINAEKAIFSGKKESNKFYYHHSMHPGGLKKRSVSVQRELDPTKILERAIRLMLPKNVQGSNQYRALHVFKGSEHPYAAQKPEVLEISTKKGDVK</sequence>
<dbReference type="GO" id="GO:0003735">
    <property type="term" value="F:structural constituent of ribosome"/>
    <property type="evidence" value="ECO:0007669"/>
    <property type="project" value="InterPro"/>
</dbReference>
<dbReference type="GO" id="GO:0022625">
    <property type="term" value="C:cytosolic large ribosomal subunit"/>
    <property type="evidence" value="ECO:0007669"/>
    <property type="project" value="TreeGrafter"/>
</dbReference>
<keyword evidence="2 4" id="KW-0689">Ribosomal protein</keyword>
<dbReference type="InterPro" id="IPR005822">
    <property type="entry name" value="Ribosomal_uL13"/>
</dbReference>
<dbReference type="Gene3D" id="3.90.1180.10">
    <property type="entry name" value="Ribosomal protein L13"/>
    <property type="match status" value="1"/>
</dbReference>
<comment type="similarity">
    <text evidence="1 4">Belongs to the universal ribosomal protein uL13 family.</text>
</comment>
<evidence type="ECO:0000256" key="2">
    <source>
        <dbReference type="ARBA" id="ARBA00022980"/>
    </source>
</evidence>
<dbReference type="CDD" id="cd00392">
    <property type="entry name" value="Ribosomal_L13"/>
    <property type="match status" value="1"/>
</dbReference>
<evidence type="ECO:0000256" key="3">
    <source>
        <dbReference type="ARBA" id="ARBA00023274"/>
    </source>
</evidence>
<dbReference type="PANTHER" id="PTHR11545">
    <property type="entry name" value="RIBOSOMAL PROTEIN L13"/>
    <property type="match status" value="1"/>
</dbReference>